<reference evidence="2 3" key="1">
    <citation type="submission" date="2017-05" db="EMBL/GenBank/DDBJ databases">
        <title>Complete and WGS of Bordetella genogroups.</title>
        <authorList>
            <person name="Spilker T."/>
            <person name="LiPuma J."/>
        </authorList>
    </citation>
    <scope>NUCLEOTIDE SEQUENCE [LARGE SCALE GENOMIC DNA]</scope>
    <source>
        <strain evidence="2 3">AU17164</strain>
    </source>
</reference>
<gene>
    <name evidence="2" type="ORF">CAL13_03710</name>
</gene>
<accession>A0A1W6YWD4</accession>
<organism evidence="2 3">
    <name type="scientific">Bordetella genomosp. 9</name>
    <dbReference type="NCBI Taxonomy" id="1416803"/>
    <lineage>
        <taxon>Bacteria</taxon>
        <taxon>Pseudomonadati</taxon>
        <taxon>Pseudomonadota</taxon>
        <taxon>Betaproteobacteria</taxon>
        <taxon>Burkholderiales</taxon>
        <taxon>Alcaligenaceae</taxon>
        <taxon>Bordetella</taxon>
    </lineage>
</organism>
<evidence type="ECO:0000313" key="3">
    <source>
        <dbReference type="Proteomes" id="UP000194139"/>
    </source>
</evidence>
<feature type="region of interest" description="Disordered" evidence="1">
    <location>
        <begin position="55"/>
        <end position="87"/>
    </location>
</feature>
<keyword evidence="3" id="KW-1185">Reference proteome</keyword>
<name>A0A1W6YWD4_9BORD</name>
<dbReference type="Proteomes" id="UP000194139">
    <property type="component" value="Chromosome"/>
</dbReference>
<dbReference type="AlphaFoldDB" id="A0A1W6YWD4"/>
<sequence>MKSGYESRSICRGACGREGNGQGGAGWHFAARRLRAAAAVCLGCLMMAGCAGDPRFDHPGPPHPGAANPWSMGGFSDPGPNYPATGH</sequence>
<evidence type="ECO:0000313" key="2">
    <source>
        <dbReference type="EMBL" id="ARP85422.1"/>
    </source>
</evidence>
<proteinExistence type="predicted"/>
<protein>
    <recommendedName>
        <fullName evidence="4">Lipoprotein</fullName>
    </recommendedName>
</protein>
<dbReference type="EMBL" id="CP021109">
    <property type="protein sequence ID" value="ARP85422.1"/>
    <property type="molecule type" value="Genomic_DNA"/>
</dbReference>
<evidence type="ECO:0000256" key="1">
    <source>
        <dbReference type="SAM" id="MobiDB-lite"/>
    </source>
</evidence>
<evidence type="ECO:0008006" key="4">
    <source>
        <dbReference type="Google" id="ProtNLM"/>
    </source>
</evidence>